<dbReference type="GO" id="GO:0016747">
    <property type="term" value="F:acyltransferase activity, transferring groups other than amino-acyl groups"/>
    <property type="evidence" value="ECO:0007669"/>
    <property type="project" value="InterPro"/>
</dbReference>
<reference evidence="2 3" key="1">
    <citation type="submission" date="2020-07" db="EMBL/GenBank/DDBJ databases">
        <title>Genomic Encyclopedia of Type Strains, Phase IV (KMG-IV): sequencing the most valuable type-strain genomes for metagenomic binning, comparative biology and taxonomic classification.</title>
        <authorList>
            <person name="Goeker M."/>
        </authorList>
    </citation>
    <scope>NUCLEOTIDE SEQUENCE [LARGE SCALE GENOMIC DNA]</scope>
    <source>
        <strain evidence="2 3">DSM 29043</strain>
    </source>
</reference>
<dbReference type="Gene3D" id="3.40.630.30">
    <property type="match status" value="1"/>
</dbReference>
<dbReference type="PROSITE" id="PS51186">
    <property type="entry name" value="GNAT"/>
    <property type="match status" value="1"/>
</dbReference>
<organism evidence="2 3">
    <name type="scientific">Novosphingobium marinum</name>
    <dbReference type="NCBI Taxonomy" id="1514948"/>
    <lineage>
        <taxon>Bacteria</taxon>
        <taxon>Pseudomonadati</taxon>
        <taxon>Pseudomonadota</taxon>
        <taxon>Alphaproteobacteria</taxon>
        <taxon>Sphingomonadales</taxon>
        <taxon>Sphingomonadaceae</taxon>
        <taxon>Novosphingobium</taxon>
    </lineage>
</organism>
<protein>
    <submittedName>
        <fullName evidence="2">RimJ/RimL family protein N-acetyltransferase</fullName>
    </submittedName>
</protein>
<evidence type="ECO:0000313" key="2">
    <source>
        <dbReference type="EMBL" id="NYH95104.1"/>
    </source>
</evidence>
<proteinExistence type="predicted"/>
<dbReference type="InterPro" id="IPR016181">
    <property type="entry name" value="Acyl_CoA_acyltransferase"/>
</dbReference>
<sequence length="174" mass="19925">MRLQTDRLVLRPAGWEDLDAMHAILADERATAYWSTPPHSDLEETKEWLGRMIAIPPGEGEDFIVEREGRLIGKAGLYSFPEVGFIFHPDSWGMGYAAEALIAVLRRAFDVHRLPRVEADVDPRNERSLRLLAQLGFFEVQRMERTWFVGGEWTDSVYLHLLPSFLDRATTRAA</sequence>
<dbReference type="Proteomes" id="UP000522081">
    <property type="component" value="Unassembled WGS sequence"/>
</dbReference>
<dbReference type="InterPro" id="IPR000182">
    <property type="entry name" value="GNAT_dom"/>
</dbReference>
<dbReference type="EMBL" id="JACBZF010000002">
    <property type="protein sequence ID" value="NYH95104.1"/>
    <property type="molecule type" value="Genomic_DNA"/>
</dbReference>
<gene>
    <name evidence="2" type="ORF">FHS75_001423</name>
</gene>
<dbReference type="SUPFAM" id="SSF55729">
    <property type="entry name" value="Acyl-CoA N-acyltransferases (Nat)"/>
    <property type="match status" value="1"/>
</dbReference>
<evidence type="ECO:0000313" key="3">
    <source>
        <dbReference type="Proteomes" id="UP000522081"/>
    </source>
</evidence>
<evidence type="ECO:0000259" key="1">
    <source>
        <dbReference type="PROSITE" id="PS51186"/>
    </source>
</evidence>
<dbReference type="PANTHER" id="PTHR43792">
    <property type="entry name" value="GNAT FAMILY, PUTATIVE (AFU_ORTHOLOGUE AFUA_3G00765)-RELATED-RELATED"/>
    <property type="match status" value="1"/>
</dbReference>
<name>A0A7Z0BTE3_9SPHN</name>
<keyword evidence="3" id="KW-1185">Reference proteome</keyword>
<dbReference type="AlphaFoldDB" id="A0A7Z0BTE3"/>
<dbReference type="RefSeq" id="WP_179406985.1">
    <property type="nucleotide sequence ID" value="NZ_BMGF01000002.1"/>
</dbReference>
<dbReference type="Pfam" id="PF13302">
    <property type="entry name" value="Acetyltransf_3"/>
    <property type="match status" value="1"/>
</dbReference>
<dbReference type="PANTHER" id="PTHR43792:SF1">
    <property type="entry name" value="N-ACETYLTRANSFERASE DOMAIN-CONTAINING PROTEIN"/>
    <property type="match status" value="1"/>
</dbReference>
<feature type="domain" description="N-acetyltransferase" evidence="1">
    <location>
        <begin position="8"/>
        <end position="164"/>
    </location>
</feature>
<dbReference type="InterPro" id="IPR051531">
    <property type="entry name" value="N-acetyltransferase"/>
</dbReference>
<keyword evidence="2" id="KW-0808">Transferase</keyword>
<accession>A0A7Z0BTE3</accession>
<comment type="caution">
    <text evidence="2">The sequence shown here is derived from an EMBL/GenBank/DDBJ whole genome shotgun (WGS) entry which is preliminary data.</text>
</comment>